<feature type="compositionally biased region" description="Low complexity" evidence="1">
    <location>
        <begin position="124"/>
        <end position="145"/>
    </location>
</feature>
<feature type="region of interest" description="Disordered" evidence="1">
    <location>
        <begin position="90"/>
        <end position="145"/>
    </location>
</feature>
<dbReference type="EMBL" id="CAKMRJ010002223">
    <property type="protein sequence ID" value="CAH1428661.1"/>
    <property type="molecule type" value="Genomic_DNA"/>
</dbReference>
<evidence type="ECO:0000256" key="1">
    <source>
        <dbReference type="SAM" id="MobiDB-lite"/>
    </source>
</evidence>
<reference evidence="3 4" key="1">
    <citation type="submission" date="2022-01" db="EMBL/GenBank/DDBJ databases">
        <authorList>
            <person name="Xiong W."/>
            <person name="Schranz E."/>
        </authorList>
    </citation>
    <scope>NUCLEOTIDE SEQUENCE [LARGE SCALE GENOMIC DNA]</scope>
</reference>
<feature type="compositionally biased region" description="Low complexity" evidence="1">
    <location>
        <begin position="101"/>
        <end position="116"/>
    </location>
</feature>
<dbReference type="InterPro" id="IPR044981">
    <property type="entry name" value="AGP9/17/18"/>
</dbReference>
<gene>
    <name evidence="3" type="ORF">LVIROSA_LOCUS15578</name>
</gene>
<comment type="caution">
    <text evidence="3">The sequence shown here is derived from an EMBL/GenBank/DDBJ whole genome shotgun (WGS) entry which is preliminary data.</text>
</comment>
<accession>A0AAU9MNJ0</accession>
<dbReference type="PANTHER" id="PTHR37209">
    <property type="entry name" value="LYSINE-RICH ARABINOGALACTAN PROTEIN 17-RELATED"/>
    <property type="match status" value="1"/>
</dbReference>
<evidence type="ECO:0000313" key="4">
    <source>
        <dbReference type="Proteomes" id="UP001157418"/>
    </source>
</evidence>
<dbReference type="GO" id="GO:0005886">
    <property type="term" value="C:plasma membrane"/>
    <property type="evidence" value="ECO:0007669"/>
    <property type="project" value="InterPro"/>
</dbReference>
<name>A0AAU9MNJ0_9ASTR</name>
<keyword evidence="4" id="KW-1185">Reference proteome</keyword>
<dbReference type="AlphaFoldDB" id="A0AAU9MNJ0"/>
<protein>
    <submittedName>
        <fullName evidence="3">Uncharacterized protein</fullName>
    </submittedName>
</protein>
<proteinExistence type="predicted"/>
<feature type="signal peptide" evidence="2">
    <location>
        <begin position="1"/>
        <end position="21"/>
    </location>
</feature>
<dbReference type="Proteomes" id="UP001157418">
    <property type="component" value="Unassembled WGS sequence"/>
</dbReference>
<keyword evidence="2" id="KW-0732">Signal</keyword>
<evidence type="ECO:0000256" key="2">
    <source>
        <dbReference type="SAM" id="SignalP"/>
    </source>
</evidence>
<feature type="chain" id="PRO_5043504957" evidence="2">
    <location>
        <begin position="22"/>
        <end position="197"/>
    </location>
</feature>
<evidence type="ECO:0000313" key="3">
    <source>
        <dbReference type="EMBL" id="CAH1428661.1"/>
    </source>
</evidence>
<sequence>MEMKNVVVLAFICAIIAVVGGQAPAVSPTIAPPSIVTTLAASPTIALSAKSPVSTPPMLSVPTPVSSPPTAVPVSSPPAVVLVSSPPMIESRPVPEPVTSPVPEIASTPEASAPAPSKKKTKKTAPSSSPTGALSPRPSGDDSPSPTFSFLISPLVGSSLLLLFDLTNNSFSSFIPSELARLARTGFPVGCQKRLGI</sequence>
<dbReference type="PANTHER" id="PTHR37209:SF9">
    <property type="match status" value="1"/>
</dbReference>
<organism evidence="3 4">
    <name type="scientific">Lactuca virosa</name>
    <dbReference type="NCBI Taxonomy" id="75947"/>
    <lineage>
        <taxon>Eukaryota</taxon>
        <taxon>Viridiplantae</taxon>
        <taxon>Streptophyta</taxon>
        <taxon>Embryophyta</taxon>
        <taxon>Tracheophyta</taxon>
        <taxon>Spermatophyta</taxon>
        <taxon>Magnoliopsida</taxon>
        <taxon>eudicotyledons</taxon>
        <taxon>Gunneridae</taxon>
        <taxon>Pentapetalae</taxon>
        <taxon>asterids</taxon>
        <taxon>campanulids</taxon>
        <taxon>Asterales</taxon>
        <taxon>Asteraceae</taxon>
        <taxon>Cichorioideae</taxon>
        <taxon>Cichorieae</taxon>
        <taxon>Lactucinae</taxon>
        <taxon>Lactuca</taxon>
    </lineage>
</organism>